<proteinExistence type="predicted"/>
<evidence type="ECO:0000313" key="2">
    <source>
        <dbReference type="EMBL" id="KAK2087162.1"/>
    </source>
</evidence>
<feature type="region of interest" description="Disordered" evidence="1">
    <location>
        <begin position="1"/>
        <end position="28"/>
    </location>
</feature>
<dbReference type="EMBL" id="JASSZA010000019">
    <property type="protein sequence ID" value="KAK2087162.1"/>
    <property type="molecule type" value="Genomic_DNA"/>
</dbReference>
<dbReference type="Proteomes" id="UP001266305">
    <property type="component" value="Unassembled WGS sequence"/>
</dbReference>
<keyword evidence="3" id="KW-1185">Reference proteome</keyword>
<name>A0ABQ9TQW1_SAGOE</name>
<gene>
    <name evidence="2" type="ORF">P7K49_033069</name>
</gene>
<sequence length="150" mass="16368">MGSFPVQASAVPDSCPPRRCASARRTPAPHCHPLPWHGTPYVLVLAFTAPWWLSLEGRLQEEEVGKARLAHGFSEQPVVGAAHGWRDGVSSVPWDSAGSEQEVSTRSFPVQTLLRHQPMPASLDEGKAHPLWNLRPLPQPPSQSPVHLLG</sequence>
<evidence type="ECO:0000313" key="3">
    <source>
        <dbReference type="Proteomes" id="UP001266305"/>
    </source>
</evidence>
<reference evidence="2 3" key="1">
    <citation type="submission" date="2023-05" db="EMBL/GenBank/DDBJ databases">
        <title>B98-5 Cell Line De Novo Hybrid Assembly: An Optical Mapping Approach.</title>
        <authorList>
            <person name="Kananen K."/>
            <person name="Auerbach J.A."/>
            <person name="Kautto E."/>
            <person name="Blachly J.S."/>
        </authorList>
    </citation>
    <scope>NUCLEOTIDE SEQUENCE [LARGE SCALE GENOMIC DNA]</scope>
    <source>
        <strain evidence="2">B95-8</strain>
        <tissue evidence="2">Cell line</tissue>
    </source>
</reference>
<accession>A0ABQ9TQW1</accession>
<organism evidence="2 3">
    <name type="scientific">Saguinus oedipus</name>
    <name type="common">Cotton-top tamarin</name>
    <name type="synonym">Oedipomidas oedipus</name>
    <dbReference type="NCBI Taxonomy" id="9490"/>
    <lineage>
        <taxon>Eukaryota</taxon>
        <taxon>Metazoa</taxon>
        <taxon>Chordata</taxon>
        <taxon>Craniata</taxon>
        <taxon>Vertebrata</taxon>
        <taxon>Euteleostomi</taxon>
        <taxon>Mammalia</taxon>
        <taxon>Eutheria</taxon>
        <taxon>Euarchontoglires</taxon>
        <taxon>Primates</taxon>
        <taxon>Haplorrhini</taxon>
        <taxon>Platyrrhini</taxon>
        <taxon>Cebidae</taxon>
        <taxon>Callitrichinae</taxon>
        <taxon>Saguinus</taxon>
    </lineage>
</organism>
<feature type="region of interest" description="Disordered" evidence="1">
    <location>
        <begin position="121"/>
        <end position="150"/>
    </location>
</feature>
<protein>
    <submittedName>
        <fullName evidence="2">Uncharacterized protein</fullName>
    </submittedName>
</protein>
<comment type="caution">
    <text evidence="2">The sequence shown here is derived from an EMBL/GenBank/DDBJ whole genome shotgun (WGS) entry which is preliminary data.</text>
</comment>
<evidence type="ECO:0000256" key="1">
    <source>
        <dbReference type="SAM" id="MobiDB-lite"/>
    </source>
</evidence>